<dbReference type="SUPFAM" id="SSF54211">
    <property type="entry name" value="Ribosomal protein S5 domain 2-like"/>
    <property type="match status" value="1"/>
</dbReference>
<reference evidence="2 3" key="1">
    <citation type="submission" date="2023-12" db="EMBL/GenBank/DDBJ databases">
        <title>A high-quality genome assembly for Dillenia turbinata (Dilleniales).</title>
        <authorList>
            <person name="Chanderbali A."/>
        </authorList>
    </citation>
    <scope>NUCLEOTIDE SEQUENCE [LARGE SCALE GENOMIC DNA]</scope>
    <source>
        <strain evidence="2">LSX21</strain>
        <tissue evidence="2">Leaf</tissue>
    </source>
</reference>
<protein>
    <submittedName>
        <fullName evidence="2">Exoribonuclease, phosphorolytic domain 1</fullName>
    </submittedName>
</protein>
<gene>
    <name evidence="2" type="ORF">RJ641_015943</name>
</gene>
<dbReference type="Proteomes" id="UP001370490">
    <property type="component" value="Unassembled WGS sequence"/>
</dbReference>
<name>A0AAN8YYM7_9MAGN</name>
<evidence type="ECO:0000313" key="2">
    <source>
        <dbReference type="EMBL" id="KAK6920039.1"/>
    </source>
</evidence>
<sequence length="135" mass="14856">MIVSTHTSQALFSSSDKSKMFATRPSTCCENLVVKEAHTHLYASGLLVPNPTQFLFMEQVAEVEFVLVYDSGKTNSYSFISLIVVIEREMMQIRAEIGAVVKADGSALFEMGNTKVIAAVYGHRELHLGLELVAL</sequence>
<dbReference type="InterPro" id="IPR001247">
    <property type="entry name" value="ExoRNase_PH_dom1"/>
</dbReference>
<feature type="domain" description="Exoribonuclease phosphorolytic" evidence="1">
    <location>
        <begin position="92"/>
        <end position="125"/>
    </location>
</feature>
<comment type="caution">
    <text evidence="2">The sequence shown here is derived from an EMBL/GenBank/DDBJ whole genome shotgun (WGS) entry which is preliminary data.</text>
</comment>
<proteinExistence type="predicted"/>
<evidence type="ECO:0000313" key="3">
    <source>
        <dbReference type="Proteomes" id="UP001370490"/>
    </source>
</evidence>
<dbReference type="InterPro" id="IPR020568">
    <property type="entry name" value="Ribosomal_Su5_D2-typ_SF"/>
</dbReference>
<dbReference type="AlphaFoldDB" id="A0AAN8YYM7"/>
<evidence type="ECO:0000259" key="1">
    <source>
        <dbReference type="Pfam" id="PF01138"/>
    </source>
</evidence>
<dbReference type="InterPro" id="IPR027408">
    <property type="entry name" value="PNPase/RNase_PH_dom_sf"/>
</dbReference>
<dbReference type="Pfam" id="PF01138">
    <property type="entry name" value="RNase_PH"/>
    <property type="match status" value="1"/>
</dbReference>
<accession>A0AAN8YYM7</accession>
<dbReference type="Gene3D" id="3.30.230.70">
    <property type="entry name" value="GHMP Kinase, N-terminal domain"/>
    <property type="match status" value="1"/>
</dbReference>
<dbReference type="EMBL" id="JBAMMX010000021">
    <property type="protein sequence ID" value="KAK6920039.1"/>
    <property type="molecule type" value="Genomic_DNA"/>
</dbReference>
<organism evidence="2 3">
    <name type="scientific">Dillenia turbinata</name>
    <dbReference type="NCBI Taxonomy" id="194707"/>
    <lineage>
        <taxon>Eukaryota</taxon>
        <taxon>Viridiplantae</taxon>
        <taxon>Streptophyta</taxon>
        <taxon>Embryophyta</taxon>
        <taxon>Tracheophyta</taxon>
        <taxon>Spermatophyta</taxon>
        <taxon>Magnoliopsida</taxon>
        <taxon>eudicotyledons</taxon>
        <taxon>Gunneridae</taxon>
        <taxon>Pentapetalae</taxon>
        <taxon>Dilleniales</taxon>
        <taxon>Dilleniaceae</taxon>
        <taxon>Dillenia</taxon>
    </lineage>
</organism>
<keyword evidence="3" id="KW-1185">Reference proteome</keyword>